<dbReference type="EMBL" id="CP062796">
    <property type="protein sequence ID" value="QUL98833.1"/>
    <property type="molecule type" value="Genomic_DNA"/>
</dbReference>
<feature type="domain" description="GGDEF" evidence="1">
    <location>
        <begin position="42"/>
        <end position="178"/>
    </location>
</feature>
<dbReference type="PANTHER" id="PTHR45138:SF9">
    <property type="entry name" value="DIGUANYLATE CYCLASE DGCM-RELATED"/>
    <property type="match status" value="1"/>
</dbReference>
<accession>A0AAT9LDF5</accession>
<dbReference type="GO" id="GO:1902201">
    <property type="term" value="P:negative regulation of bacterial-type flagellum-dependent cell motility"/>
    <property type="evidence" value="ECO:0007669"/>
    <property type="project" value="TreeGrafter"/>
</dbReference>
<dbReference type="GO" id="GO:0052621">
    <property type="term" value="F:diguanylate cyclase activity"/>
    <property type="evidence" value="ECO:0007669"/>
    <property type="project" value="TreeGrafter"/>
</dbReference>
<organism evidence="2">
    <name type="scientific">Candidatus Fermentithermobacillus carboniphilus</name>
    <dbReference type="NCBI Taxonomy" id="3085328"/>
    <lineage>
        <taxon>Bacteria</taxon>
        <taxon>Bacillati</taxon>
        <taxon>Bacillota</taxon>
        <taxon>Candidatus Fermentithermobacillia</taxon>
        <taxon>Candidatus Fermentithermobacillales</taxon>
        <taxon>Candidatus Fermentithermobacillaceae</taxon>
        <taxon>Candidatus Fermentithermobacillus</taxon>
    </lineage>
</organism>
<dbReference type="InterPro" id="IPR050469">
    <property type="entry name" value="Diguanylate_Cyclase"/>
</dbReference>
<dbReference type="CDD" id="cd01949">
    <property type="entry name" value="GGDEF"/>
    <property type="match status" value="1"/>
</dbReference>
<protein>
    <submittedName>
        <fullName evidence="2">Diguanylate cyclase</fullName>
    </submittedName>
</protein>
<dbReference type="PROSITE" id="PS50887">
    <property type="entry name" value="GGDEF"/>
    <property type="match status" value="2"/>
</dbReference>
<dbReference type="GO" id="GO:0005886">
    <property type="term" value="C:plasma membrane"/>
    <property type="evidence" value="ECO:0007669"/>
    <property type="project" value="TreeGrafter"/>
</dbReference>
<dbReference type="Pfam" id="PF00990">
    <property type="entry name" value="GGDEF"/>
    <property type="match status" value="2"/>
</dbReference>
<dbReference type="SMART" id="SM00267">
    <property type="entry name" value="GGDEF"/>
    <property type="match status" value="2"/>
</dbReference>
<dbReference type="AlphaFoldDB" id="A0AAT9LDF5"/>
<dbReference type="InterPro" id="IPR000160">
    <property type="entry name" value="GGDEF_dom"/>
</dbReference>
<sequence>METPKDESLLREPWPAVDEDPVTGLPNFFSLLSDLPEIVRNSSGVVMALDIQRLGSINAQFGTETGDQVIVGFAEGLRETIAHLGLTNARAYRLGGDEFCVVIPGWQEGTDAFSECLEKRMRAVSSQGCLPSATFTLATVRFSHGSKVSDVLVNLWSRLEGSKRRLKRGRSEQVQIITQHLVRAIQETVELLKAARKLAYTDDISGLPNHRAAKYVIRECMEKCRERGTPLSLLFVDGDNLRQYNDNLGYTSGNEMIRQLGALLASETSPGDLVSRWLSGDEFMIVLLGSSKEAATSKAKSICRAVQEKTKSWTYPITVSIGIATYPDDARDLESLLRKVEEANARAKKAGKNCVSF</sequence>
<dbReference type="InterPro" id="IPR029787">
    <property type="entry name" value="Nucleotide_cyclase"/>
</dbReference>
<name>A0AAT9LDF5_9FIRM</name>
<dbReference type="KEGG" id="fcz:IMF26_01770"/>
<dbReference type="PANTHER" id="PTHR45138">
    <property type="entry name" value="REGULATORY COMPONENTS OF SENSORY TRANSDUCTION SYSTEM"/>
    <property type="match status" value="1"/>
</dbReference>
<dbReference type="GO" id="GO:0043709">
    <property type="term" value="P:cell adhesion involved in single-species biofilm formation"/>
    <property type="evidence" value="ECO:0007669"/>
    <property type="project" value="TreeGrafter"/>
</dbReference>
<dbReference type="NCBIfam" id="TIGR00254">
    <property type="entry name" value="GGDEF"/>
    <property type="match status" value="1"/>
</dbReference>
<dbReference type="InterPro" id="IPR043128">
    <property type="entry name" value="Rev_trsase/Diguanyl_cyclase"/>
</dbReference>
<evidence type="ECO:0000259" key="1">
    <source>
        <dbReference type="PROSITE" id="PS50887"/>
    </source>
</evidence>
<reference evidence="2" key="1">
    <citation type="submission" date="2020-10" db="EMBL/GenBank/DDBJ databases">
        <authorList>
            <person name="Kadnikov V."/>
            <person name="Beletsky A.V."/>
            <person name="Mardanov A.V."/>
            <person name="Karnachuk O.V."/>
            <person name="Ravin N.V."/>
        </authorList>
    </citation>
    <scope>NUCLEOTIDE SEQUENCE</scope>
    <source>
        <strain evidence="2">Bu02</strain>
    </source>
</reference>
<feature type="domain" description="GGDEF" evidence="1">
    <location>
        <begin position="229"/>
        <end position="357"/>
    </location>
</feature>
<gene>
    <name evidence="2" type="ORF">IMF26_01770</name>
</gene>
<evidence type="ECO:0000313" key="2">
    <source>
        <dbReference type="EMBL" id="QUL98833.1"/>
    </source>
</evidence>
<proteinExistence type="predicted"/>
<reference evidence="2" key="2">
    <citation type="journal article" date="2023" name="Biology">
        <title>Prokaryotic Life Associated with Coal-Fire Gas Vents Revealed by Metagenomics.</title>
        <authorList>
            <person name="Kadnikov V.V."/>
            <person name="Mardanov A.V."/>
            <person name="Beletsky A.V."/>
            <person name="Karnachuk O.V."/>
            <person name="Ravin N.V."/>
        </authorList>
    </citation>
    <scope>NUCLEOTIDE SEQUENCE</scope>
    <source>
        <strain evidence="2">Bu02</strain>
    </source>
</reference>
<dbReference type="Gene3D" id="3.30.70.270">
    <property type="match status" value="2"/>
</dbReference>
<dbReference type="SUPFAM" id="SSF55073">
    <property type="entry name" value="Nucleotide cyclase"/>
    <property type="match status" value="2"/>
</dbReference>